<dbReference type="GeneID" id="17269248"/>
<proteinExistence type="predicted"/>
<evidence type="ECO:0000256" key="4">
    <source>
        <dbReference type="ARBA" id="ARBA00023136"/>
    </source>
</evidence>
<dbReference type="HOGENOM" id="CLU_022332_2_1_1"/>
<dbReference type="PANTHER" id="PTHR11132">
    <property type="entry name" value="SOLUTE CARRIER FAMILY 35"/>
    <property type="match status" value="1"/>
</dbReference>
<keyword evidence="2 5" id="KW-0812">Transmembrane</keyword>
<dbReference type="InterPro" id="IPR037185">
    <property type="entry name" value="EmrE-like"/>
</dbReference>
<feature type="transmembrane region" description="Helical" evidence="5">
    <location>
        <begin position="12"/>
        <end position="29"/>
    </location>
</feature>
<reference evidence="7" key="2">
    <citation type="submission" date="2024-10" db="UniProtKB">
        <authorList>
            <consortium name="EnsemblProtists"/>
        </authorList>
    </citation>
    <scope>IDENTIFICATION</scope>
</reference>
<reference evidence="8" key="1">
    <citation type="journal article" date="2013" name="Nature">
        <title>Pan genome of the phytoplankton Emiliania underpins its global distribution.</title>
        <authorList>
            <person name="Read B.A."/>
            <person name="Kegel J."/>
            <person name="Klute M.J."/>
            <person name="Kuo A."/>
            <person name="Lefebvre S.C."/>
            <person name="Maumus F."/>
            <person name="Mayer C."/>
            <person name="Miller J."/>
            <person name="Monier A."/>
            <person name="Salamov A."/>
            <person name="Young J."/>
            <person name="Aguilar M."/>
            <person name="Claverie J.M."/>
            <person name="Frickenhaus S."/>
            <person name="Gonzalez K."/>
            <person name="Herman E.K."/>
            <person name="Lin Y.C."/>
            <person name="Napier J."/>
            <person name="Ogata H."/>
            <person name="Sarno A.F."/>
            <person name="Shmutz J."/>
            <person name="Schroeder D."/>
            <person name="de Vargas C."/>
            <person name="Verret F."/>
            <person name="von Dassow P."/>
            <person name="Valentin K."/>
            <person name="Van de Peer Y."/>
            <person name="Wheeler G."/>
            <person name="Dacks J.B."/>
            <person name="Delwiche C.F."/>
            <person name="Dyhrman S.T."/>
            <person name="Glockner G."/>
            <person name="John U."/>
            <person name="Richards T."/>
            <person name="Worden A.Z."/>
            <person name="Zhang X."/>
            <person name="Grigoriev I.V."/>
            <person name="Allen A.E."/>
            <person name="Bidle K."/>
            <person name="Borodovsky M."/>
            <person name="Bowler C."/>
            <person name="Brownlee C."/>
            <person name="Cock J.M."/>
            <person name="Elias M."/>
            <person name="Gladyshev V.N."/>
            <person name="Groth M."/>
            <person name="Guda C."/>
            <person name="Hadaegh A."/>
            <person name="Iglesias-Rodriguez M.D."/>
            <person name="Jenkins J."/>
            <person name="Jones B.M."/>
            <person name="Lawson T."/>
            <person name="Leese F."/>
            <person name="Lindquist E."/>
            <person name="Lobanov A."/>
            <person name="Lomsadze A."/>
            <person name="Malik S.B."/>
            <person name="Marsh M.E."/>
            <person name="Mackinder L."/>
            <person name="Mock T."/>
            <person name="Mueller-Roeber B."/>
            <person name="Pagarete A."/>
            <person name="Parker M."/>
            <person name="Probert I."/>
            <person name="Quesneville H."/>
            <person name="Raines C."/>
            <person name="Rensing S.A."/>
            <person name="Riano-Pachon D.M."/>
            <person name="Richier S."/>
            <person name="Rokitta S."/>
            <person name="Shiraiwa Y."/>
            <person name="Soanes D.M."/>
            <person name="van der Giezen M."/>
            <person name="Wahlund T.M."/>
            <person name="Williams B."/>
            <person name="Wilson W."/>
            <person name="Wolfe G."/>
            <person name="Wurch L.L."/>
        </authorList>
    </citation>
    <scope>NUCLEOTIDE SEQUENCE</scope>
</reference>
<name>A0A0D3JJL9_EMIH1</name>
<dbReference type="Pfam" id="PF03151">
    <property type="entry name" value="TPT"/>
    <property type="match status" value="1"/>
</dbReference>
<dbReference type="Proteomes" id="UP000013827">
    <property type="component" value="Unassembled WGS sequence"/>
</dbReference>
<dbReference type="PaxDb" id="2903-EOD23704"/>
<dbReference type="OMA" id="MAGLNKW"/>
<evidence type="ECO:0000256" key="5">
    <source>
        <dbReference type="SAM" id="Phobius"/>
    </source>
</evidence>
<feature type="transmembrane region" description="Helical" evidence="5">
    <location>
        <begin position="35"/>
        <end position="60"/>
    </location>
</feature>
<feature type="transmembrane region" description="Helical" evidence="5">
    <location>
        <begin position="259"/>
        <end position="277"/>
    </location>
</feature>
<protein>
    <recommendedName>
        <fullName evidence="6">Sugar phosphate transporter domain-containing protein</fullName>
    </recommendedName>
</protein>
<sequence>MSGDLRTTAASVVSWFLLNIAIGNLNGWILKHHGFSYPVVLTAVHMLCCWLLSAVCLVTILPPADPRPTPVGTVAKVRTLALAFCASVALGNIALRYIYVSFAQMVSAASPFFTMLLMGAMVGKRYSLAQYSAIVPMCGGVMMCTVGELNFHMLGFTAVVASTLLRGVKSILQGRLLTAPEERLDAMLLLYHMSRESLLPLGLYSSLVEYQAYYDPQLSGPGAPRLWGLVLLSGLVSFFLNLANFLVTKHTSAVMLQVLGNRWTQVVLSILVSLLIFGNRVSASSAVGCAVTLAGVAAYNFCK</sequence>
<dbReference type="RefSeq" id="XP_005776133.1">
    <property type="nucleotide sequence ID" value="XM_005776076.1"/>
</dbReference>
<dbReference type="GO" id="GO:0016020">
    <property type="term" value="C:membrane"/>
    <property type="evidence" value="ECO:0007669"/>
    <property type="project" value="UniProtKB-SubCell"/>
</dbReference>
<dbReference type="AlphaFoldDB" id="A0A0D3JJL9"/>
<dbReference type="InterPro" id="IPR050186">
    <property type="entry name" value="TPT_transporter"/>
</dbReference>
<accession>A0A0D3JJL9</accession>
<dbReference type="EnsemblProtists" id="EOD23704">
    <property type="protein sequence ID" value="EOD23704"/>
    <property type="gene ID" value="EMIHUDRAFT_74327"/>
</dbReference>
<organism evidence="7 8">
    <name type="scientific">Emiliania huxleyi (strain CCMP1516)</name>
    <dbReference type="NCBI Taxonomy" id="280463"/>
    <lineage>
        <taxon>Eukaryota</taxon>
        <taxon>Haptista</taxon>
        <taxon>Haptophyta</taxon>
        <taxon>Prymnesiophyceae</taxon>
        <taxon>Isochrysidales</taxon>
        <taxon>Noelaerhabdaceae</taxon>
        <taxon>Emiliania</taxon>
    </lineage>
</organism>
<comment type="subcellular location">
    <subcellularLocation>
        <location evidence="1">Membrane</location>
        <topology evidence="1">Multi-pass membrane protein</topology>
    </subcellularLocation>
</comment>
<dbReference type="eggNOG" id="KOG1441">
    <property type="taxonomic scope" value="Eukaryota"/>
</dbReference>
<evidence type="ECO:0000313" key="7">
    <source>
        <dbReference type="EnsemblProtists" id="EOD23704"/>
    </source>
</evidence>
<feature type="transmembrane region" description="Helical" evidence="5">
    <location>
        <begin position="80"/>
        <end position="99"/>
    </location>
</feature>
<keyword evidence="4 5" id="KW-0472">Membrane</keyword>
<evidence type="ECO:0000259" key="6">
    <source>
        <dbReference type="Pfam" id="PF03151"/>
    </source>
</evidence>
<feature type="domain" description="Sugar phosphate transporter" evidence="6">
    <location>
        <begin position="11"/>
        <end position="300"/>
    </location>
</feature>
<dbReference type="InterPro" id="IPR004853">
    <property type="entry name" value="Sugar_P_trans_dom"/>
</dbReference>
<keyword evidence="3 5" id="KW-1133">Transmembrane helix</keyword>
<feature type="transmembrane region" description="Helical" evidence="5">
    <location>
        <begin position="283"/>
        <end position="302"/>
    </location>
</feature>
<evidence type="ECO:0000256" key="1">
    <source>
        <dbReference type="ARBA" id="ARBA00004141"/>
    </source>
</evidence>
<feature type="transmembrane region" description="Helical" evidence="5">
    <location>
        <begin position="105"/>
        <end position="123"/>
    </location>
</feature>
<evidence type="ECO:0000313" key="8">
    <source>
        <dbReference type="Proteomes" id="UP000013827"/>
    </source>
</evidence>
<evidence type="ECO:0000256" key="3">
    <source>
        <dbReference type="ARBA" id="ARBA00022989"/>
    </source>
</evidence>
<feature type="transmembrane region" description="Helical" evidence="5">
    <location>
        <begin position="226"/>
        <end position="247"/>
    </location>
</feature>
<evidence type="ECO:0000256" key="2">
    <source>
        <dbReference type="ARBA" id="ARBA00022692"/>
    </source>
</evidence>
<dbReference type="KEGG" id="ehx:EMIHUDRAFT_74327"/>
<keyword evidence="8" id="KW-1185">Reference proteome</keyword>
<dbReference type="SUPFAM" id="SSF103481">
    <property type="entry name" value="Multidrug resistance efflux transporter EmrE"/>
    <property type="match status" value="2"/>
</dbReference>